<gene>
    <name evidence="9" type="ordered locus">CAP2UW1_1386</name>
</gene>
<dbReference type="CAZy" id="GT2">
    <property type="family name" value="Glycosyltransferase Family 2"/>
</dbReference>
<evidence type="ECO:0000256" key="1">
    <source>
        <dbReference type="ARBA" id="ARBA00004141"/>
    </source>
</evidence>
<dbReference type="InterPro" id="IPR029044">
    <property type="entry name" value="Nucleotide-diphossugar_trans"/>
</dbReference>
<organism evidence="9">
    <name type="scientific">Accumulibacter regalis</name>
    <dbReference type="NCBI Taxonomy" id="522306"/>
    <lineage>
        <taxon>Bacteria</taxon>
        <taxon>Pseudomonadati</taxon>
        <taxon>Pseudomonadota</taxon>
        <taxon>Betaproteobacteria</taxon>
        <taxon>Candidatus Accumulibacter</taxon>
    </lineage>
</organism>
<dbReference type="eggNOG" id="COG0463">
    <property type="taxonomic scope" value="Bacteria"/>
</dbReference>
<keyword evidence="3 9" id="KW-0808">Transferase</keyword>
<dbReference type="InterPro" id="IPR050256">
    <property type="entry name" value="Glycosyltransferase_2"/>
</dbReference>
<keyword evidence="5 7" id="KW-1133">Transmembrane helix</keyword>
<protein>
    <submittedName>
        <fullName evidence="9">Glycosyl transferase family 2</fullName>
    </submittedName>
</protein>
<evidence type="ECO:0000256" key="2">
    <source>
        <dbReference type="ARBA" id="ARBA00022676"/>
    </source>
</evidence>
<proteinExistence type="predicted"/>
<feature type="transmembrane region" description="Helical" evidence="7">
    <location>
        <begin position="242"/>
        <end position="263"/>
    </location>
</feature>
<evidence type="ECO:0000313" key="9">
    <source>
        <dbReference type="EMBL" id="ACV34710.1"/>
    </source>
</evidence>
<dbReference type="Pfam" id="PF00535">
    <property type="entry name" value="Glycos_transf_2"/>
    <property type="match status" value="1"/>
</dbReference>
<reference evidence="9" key="2">
    <citation type="submission" date="2009-09" db="EMBL/GenBank/DDBJ databases">
        <title>Complete sequence of chromosome of Candidatus Accumulibacter phosphatis clade IIA str. UW-1.</title>
        <authorList>
            <consortium name="US DOE Joint Genome Institute"/>
            <person name="Martin H.G."/>
            <person name="Ivanova N."/>
            <person name="Kunin V."/>
            <person name="Warnecke F."/>
            <person name="Barry K."/>
            <person name="He S."/>
            <person name="Salamov A."/>
            <person name="Szeto E."/>
            <person name="Dalin E."/>
            <person name="Pangilinan J.L."/>
            <person name="Lapidus A."/>
            <person name="Lowry S."/>
            <person name="Kyrpides N.C."/>
            <person name="McMahon K.D."/>
            <person name="Hugenholtz P."/>
        </authorList>
    </citation>
    <scope>NUCLEOTIDE SEQUENCE [LARGE SCALE GENOMIC DNA]</scope>
    <source>
        <strain evidence="9">UW-1</strain>
    </source>
</reference>
<dbReference type="CDD" id="cd04187">
    <property type="entry name" value="DPM1_like_bac"/>
    <property type="match status" value="1"/>
</dbReference>
<evidence type="ECO:0000256" key="6">
    <source>
        <dbReference type="ARBA" id="ARBA00023136"/>
    </source>
</evidence>
<dbReference type="AlphaFoldDB" id="C7RSJ7"/>
<dbReference type="OrthoDB" id="9811884at2"/>
<feature type="domain" description="Glycosyltransferase 2-like" evidence="8">
    <location>
        <begin position="19"/>
        <end position="177"/>
    </location>
</feature>
<dbReference type="SUPFAM" id="SSF53448">
    <property type="entry name" value="Nucleotide-diphospho-sugar transferases"/>
    <property type="match status" value="1"/>
</dbReference>
<dbReference type="STRING" id="522306.CAP2UW1_1386"/>
<keyword evidence="2" id="KW-0328">Glycosyltransferase</keyword>
<keyword evidence="4 7" id="KW-0812">Transmembrane</keyword>
<dbReference type="PANTHER" id="PTHR48090">
    <property type="entry name" value="UNDECAPRENYL-PHOSPHATE 4-DEOXY-4-FORMAMIDO-L-ARABINOSE TRANSFERASE-RELATED"/>
    <property type="match status" value="1"/>
</dbReference>
<dbReference type="HOGENOM" id="CLU_033536_0_1_4"/>
<evidence type="ECO:0000256" key="3">
    <source>
        <dbReference type="ARBA" id="ARBA00022679"/>
    </source>
</evidence>
<dbReference type="Gene3D" id="3.90.550.10">
    <property type="entry name" value="Spore Coat Polysaccharide Biosynthesis Protein SpsA, Chain A"/>
    <property type="match status" value="1"/>
</dbReference>
<feature type="transmembrane region" description="Helical" evidence="7">
    <location>
        <begin position="275"/>
        <end position="300"/>
    </location>
</feature>
<dbReference type="PANTHER" id="PTHR48090:SF1">
    <property type="entry name" value="PROPHAGE BACTOPRENOL GLUCOSYL TRANSFERASE HOMOLOG"/>
    <property type="match status" value="1"/>
</dbReference>
<comment type="subcellular location">
    <subcellularLocation>
        <location evidence="1">Membrane</location>
        <topology evidence="1">Multi-pass membrane protein</topology>
    </subcellularLocation>
</comment>
<dbReference type="InterPro" id="IPR001173">
    <property type="entry name" value="Glyco_trans_2-like"/>
</dbReference>
<reference evidence="9" key="1">
    <citation type="submission" date="2009-08" db="EMBL/GenBank/DDBJ databases">
        <authorList>
            <consortium name="US DOE Joint Genome Institute"/>
            <person name="Lucas S."/>
            <person name="Copeland A."/>
            <person name="Lapidus A."/>
            <person name="Glavina del Rio T."/>
            <person name="Dalin E."/>
            <person name="Tice H."/>
            <person name="Bruce D."/>
            <person name="Barry K."/>
            <person name="Pitluck S."/>
            <person name="Lowry S."/>
            <person name="Larimer F."/>
            <person name="Land M."/>
            <person name="Hauser L."/>
            <person name="Kyrpides N."/>
            <person name="Ivanova N."/>
            <person name="McMahon K.D."/>
            <person name="Hugenholtz P."/>
        </authorList>
    </citation>
    <scope>NUCLEOTIDE SEQUENCE</scope>
    <source>
        <strain evidence="9">UW-1</strain>
    </source>
</reference>
<evidence type="ECO:0000256" key="7">
    <source>
        <dbReference type="SAM" id="Phobius"/>
    </source>
</evidence>
<sequence precursor="true">MHGQSAAPARAAQRAPTVSCVIPAFNENENLRLLLPGLEAILRSQSSAWEIIVVDDGSTDGTADLMAAWVRAGGFRYLQLSRNFGKEAALSAGLNAAEGDVAICLDADLQHPPALIPQMLERWRAGADMVCAVRASRDDESRIKRVGASLLYRILGSGNRIRIIADAGDFRLMDRTVVAALLRLPERTRFMKGLYAWVGFTTESIEYVPPERLHGPSRFSFLRLVTFAVDGITAFSTLPLRVLSLCGLVVALLAFMYGTYLIIEYLFVGNPVSGWTTIVTAMLFLSGVHLLGLGVIGAYISRIFDEVKQRPLYLLRNDIGSGLDTTAQDSDAEC</sequence>
<name>C7RSJ7_ACCRE</name>
<dbReference type="GO" id="GO:0005886">
    <property type="term" value="C:plasma membrane"/>
    <property type="evidence" value="ECO:0007669"/>
    <property type="project" value="TreeGrafter"/>
</dbReference>
<accession>C7RSJ7</accession>
<dbReference type="KEGG" id="app:CAP2UW1_1386"/>
<evidence type="ECO:0000256" key="4">
    <source>
        <dbReference type="ARBA" id="ARBA00022692"/>
    </source>
</evidence>
<dbReference type="GO" id="GO:0016757">
    <property type="term" value="F:glycosyltransferase activity"/>
    <property type="evidence" value="ECO:0007669"/>
    <property type="project" value="UniProtKB-KW"/>
</dbReference>
<keyword evidence="6 7" id="KW-0472">Membrane</keyword>
<evidence type="ECO:0000256" key="5">
    <source>
        <dbReference type="ARBA" id="ARBA00022989"/>
    </source>
</evidence>
<dbReference type="EMBL" id="CP001715">
    <property type="protein sequence ID" value="ACV34710.1"/>
    <property type="molecule type" value="Genomic_DNA"/>
</dbReference>
<evidence type="ECO:0000259" key="8">
    <source>
        <dbReference type="Pfam" id="PF00535"/>
    </source>
</evidence>